<gene>
    <name evidence="2" type="ORF">A3F84_08330</name>
</gene>
<proteinExistence type="predicted"/>
<dbReference type="Proteomes" id="UP000178606">
    <property type="component" value="Unassembled WGS sequence"/>
</dbReference>
<reference evidence="2 3" key="1">
    <citation type="journal article" date="2016" name="Nat. Commun.">
        <title>Thousands of microbial genomes shed light on interconnected biogeochemical processes in an aquifer system.</title>
        <authorList>
            <person name="Anantharaman K."/>
            <person name="Brown C.T."/>
            <person name="Hug L.A."/>
            <person name="Sharon I."/>
            <person name="Castelle C.J."/>
            <person name="Probst A.J."/>
            <person name="Thomas B.C."/>
            <person name="Singh A."/>
            <person name="Wilkins M.J."/>
            <person name="Karaoz U."/>
            <person name="Brodie E.L."/>
            <person name="Williams K.H."/>
            <person name="Hubbard S.S."/>
            <person name="Banfield J.F."/>
        </authorList>
    </citation>
    <scope>NUCLEOTIDE SEQUENCE [LARGE SCALE GENOMIC DNA]</scope>
    <source>
        <strain evidence="3">RIFCSPLOWO2_12_FULL_64_10</strain>
    </source>
</reference>
<accession>A0A1F6D5L8</accession>
<feature type="chain" id="PRO_5009523698" description="LPP20 lipoprotein" evidence="1">
    <location>
        <begin position="22"/>
        <end position="270"/>
    </location>
</feature>
<dbReference type="AlphaFoldDB" id="A0A1F6D5L8"/>
<keyword evidence="1" id="KW-0732">Signal</keyword>
<evidence type="ECO:0000313" key="2">
    <source>
        <dbReference type="EMBL" id="OGG56621.1"/>
    </source>
</evidence>
<protein>
    <recommendedName>
        <fullName evidence="4">LPP20 lipoprotein</fullName>
    </recommendedName>
</protein>
<sequence>MKYTAVAVCLSALLIVSSASAQAPLGAPPPASSRPPTIDWRSDVIAAVGVGQPPSNPVNVAQARALAIRSALVDAERNLASLAYGLAVHAEATVESLVTSNDAIRARVEGVLKGARHVGQPNYLPDGSVELTIVVKRSDLANAVLPDAGFASAMPPPVPGAYTGLIVDARGLNLTPALAPKVLDDRGQEVYGPSFVTRDSAARSGVAGYARDLGGARGDERAGSNPLLLKGVGAAGTNRTDVVLSAEDAGKARGAGPGVLNQGKVIFVID</sequence>
<evidence type="ECO:0008006" key="4">
    <source>
        <dbReference type="Google" id="ProtNLM"/>
    </source>
</evidence>
<comment type="caution">
    <text evidence="2">The sequence shown here is derived from an EMBL/GenBank/DDBJ whole genome shotgun (WGS) entry which is preliminary data.</text>
</comment>
<evidence type="ECO:0000313" key="3">
    <source>
        <dbReference type="Proteomes" id="UP000178606"/>
    </source>
</evidence>
<evidence type="ECO:0000256" key="1">
    <source>
        <dbReference type="SAM" id="SignalP"/>
    </source>
</evidence>
<name>A0A1F6D5L8_HANXR</name>
<organism evidence="2 3">
    <name type="scientific">Handelsmanbacteria sp. (strain RIFCSPLOWO2_12_FULL_64_10)</name>
    <dbReference type="NCBI Taxonomy" id="1817868"/>
    <lineage>
        <taxon>Bacteria</taxon>
        <taxon>Candidatus Handelsmaniibacteriota</taxon>
    </lineage>
</organism>
<feature type="signal peptide" evidence="1">
    <location>
        <begin position="1"/>
        <end position="21"/>
    </location>
</feature>
<dbReference type="EMBL" id="MFKF01000024">
    <property type="protein sequence ID" value="OGG56621.1"/>
    <property type="molecule type" value="Genomic_DNA"/>
</dbReference>